<gene>
    <name evidence="3" type="ORF">C7459_11789</name>
</gene>
<dbReference type="SUPFAM" id="SSF53187">
    <property type="entry name" value="Zn-dependent exopeptidases"/>
    <property type="match status" value="1"/>
</dbReference>
<evidence type="ECO:0000256" key="1">
    <source>
        <dbReference type="ARBA" id="ARBA00022801"/>
    </source>
</evidence>
<name>A0A316D4I7_9BACL</name>
<dbReference type="Pfam" id="PF01520">
    <property type="entry name" value="Amidase_3"/>
    <property type="match status" value="1"/>
</dbReference>
<proteinExistence type="predicted"/>
<evidence type="ECO:0000259" key="2">
    <source>
        <dbReference type="SMART" id="SM00646"/>
    </source>
</evidence>
<keyword evidence="1" id="KW-0378">Hydrolase</keyword>
<dbReference type="InterPro" id="IPR002508">
    <property type="entry name" value="MurNAc-LAA_cat"/>
</dbReference>
<sequence length="284" mass="29772">MTDIICIDPGHGGYDPGAVYGGVREKDITLHIGLQLRDILRRAGFGVVMTRESDASPGGATNVNADLNERCRIANAARADVFLSIHVNAGGGHGAEIYVNGDGGPIAALAKGIIGDVSLVCGVHGQAVRDGGKNGAGWRVIAGTNMDAMLLEVGFIDTDDLRKIQARIDDFAPMIARQFCAFYGVPFPTATPAHAPTCDKQAAEDVIALYGQLAKRATPAMVVAANFAANAVRRAAGIPITTDLGKPTVEAADRMEAFTQAVWWTASPDSQECHHIAADALRAL</sequence>
<dbReference type="GO" id="GO:0009253">
    <property type="term" value="P:peptidoglycan catabolic process"/>
    <property type="evidence" value="ECO:0007669"/>
    <property type="project" value="InterPro"/>
</dbReference>
<dbReference type="GO" id="GO:0030288">
    <property type="term" value="C:outer membrane-bounded periplasmic space"/>
    <property type="evidence" value="ECO:0007669"/>
    <property type="project" value="TreeGrafter"/>
</dbReference>
<keyword evidence="4" id="KW-1185">Reference proteome</keyword>
<protein>
    <submittedName>
        <fullName evidence="3">N-acetylmuramoyl-L-alanine amidase</fullName>
    </submittedName>
</protein>
<dbReference type="CDD" id="cd02696">
    <property type="entry name" value="MurNAc-LAA"/>
    <property type="match status" value="1"/>
</dbReference>
<organism evidence="3 4">
    <name type="scientific">Tumebacillus permanentifrigoris</name>
    <dbReference type="NCBI Taxonomy" id="378543"/>
    <lineage>
        <taxon>Bacteria</taxon>
        <taxon>Bacillati</taxon>
        <taxon>Bacillota</taxon>
        <taxon>Bacilli</taxon>
        <taxon>Bacillales</taxon>
        <taxon>Alicyclobacillaceae</taxon>
        <taxon>Tumebacillus</taxon>
    </lineage>
</organism>
<dbReference type="Gene3D" id="3.40.630.40">
    <property type="entry name" value="Zn-dependent exopeptidases"/>
    <property type="match status" value="1"/>
</dbReference>
<dbReference type="InterPro" id="IPR050695">
    <property type="entry name" value="N-acetylmuramoyl_amidase_3"/>
</dbReference>
<dbReference type="GO" id="GO:0008745">
    <property type="term" value="F:N-acetylmuramoyl-L-alanine amidase activity"/>
    <property type="evidence" value="ECO:0007669"/>
    <property type="project" value="InterPro"/>
</dbReference>
<evidence type="ECO:0000313" key="4">
    <source>
        <dbReference type="Proteomes" id="UP000245634"/>
    </source>
</evidence>
<dbReference type="RefSeq" id="WP_170119537.1">
    <property type="nucleotide sequence ID" value="NZ_QGGL01000017.1"/>
</dbReference>
<evidence type="ECO:0000313" key="3">
    <source>
        <dbReference type="EMBL" id="PWK07490.1"/>
    </source>
</evidence>
<feature type="domain" description="MurNAc-LAA" evidence="2">
    <location>
        <begin position="71"/>
        <end position="180"/>
    </location>
</feature>
<dbReference type="EMBL" id="QGGL01000017">
    <property type="protein sequence ID" value="PWK07490.1"/>
    <property type="molecule type" value="Genomic_DNA"/>
</dbReference>
<dbReference type="PANTHER" id="PTHR30404">
    <property type="entry name" value="N-ACETYLMURAMOYL-L-ALANINE AMIDASE"/>
    <property type="match status" value="1"/>
</dbReference>
<reference evidence="3 4" key="1">
    <citation type="submission" date="2018-05" db="EMBL/GenBank/DDBJ databases">
        <title>Genomic Encyclopedia of Type Strains, Phase IV (KMG-IV): sequencing the most valuable type-strain genomes for metagenomic binning, comparative biology and taxonomic classification.</title>
        <authorList>
            <person name="Goeker M."/>
        </authorList>
    </citation>
    <scope>NUCLEOTIDE SEQUENCE [LARGE SCALE GENOMIC DNA]</scope>
    <source>
        <strain evidence="3 4">DSM 18773</strain>
    </source>
</reference>
<dbReference type="SMART" id="SM00646">
    <property type="entry name" value="Ami_3"/>
    <property type="match status" value="1"/>
</dbReference>
<accession>A0A316D4I7</accession>
<dbReference type="Proteomes" id="UP000245634">
    <property type="component" value="Unassembled WGS sequence"/>
</dbReference>
<dbReference type="PANTHER" id="PTHR30404:SF0">
    <property type="entry name" value="N-ACETYLMURAMOYL-L-ALANINE AMIDASE AMIC"/>
    <property type="match status" value="1"/>
</dbReference>
<dbReference type="AlphaFoldDB" id="A0A316D4I7"/>
<comment type="caution">
    <text evidence="3">The sequence shown here is derived from an EMBL/GenBank/DDBJ whole genome shotgun (WGS) entry which is preliminary data.</text>
</comment>